<accession>A0A9E6N8G6</accession>
<organism evidence="1 2">
    <name type="scientific">Erwinia phage Zoomie</name>
    <dbReference type="NCBI Taxonomy" id="2851072"/>
    <lineage>
        <taxon>Viruses</taxon>
        <taxon>Duplodnaviria</taxon>
        <taxon>Heunggongvirae</taxon>
        <taxon>Uroviricota</taxon>
        <taxon>Caudoviricetes</taxon>
        <taxon>Autographivirales</taxon>
        <taxon>Autoscriptoviridae</taxon>
        <taxon>Slopekvirinae</taxon>
        <taxon>Zoomievirus</taxon>
        <taxon>Zoomievirus zoomie</taxon>
    </lineage>
</organism>
<name>A0A9E6N8G6_9CAUD</name>
<protein>
    <submittedName>
        <fullName evidence="1">Uncharacterized protein</fullName>
    </submittedName>
</protein>
<dbReference type="Proteomes" id="UP001055587">
    <property type="component" value="Segment"/>
</dbReference>
<evidence type="ECO:0000313" key="1">
    <source>
        <dbReference type="EMBL" id="QXG07790.1"/>
    </source>
</evidence>
<keyword evidence="2" id="KW-1185">Reference proteome</keyword>
<sequence length="172" mass="19689">MDPRWNLPNREETTMQKQTGTKEVIVTEGYVLRNPATYLRSGDVLVLDFADLTYYVRRGRVVLSKMVRGRKVPDTGTFSEQWANHHINCGNFVEPDEELPPAPTSGLYLSVTGRRQLSVHLHRKAKRFPDDVGCVQLQIDGIFRTIQLDAVTARDLASDLYRMARQLEKDDK</sequence>
<dbReference type="EMBL" id="MZ333135">
    <property type="protein sequence ID" value="QXG07790.1"/>
    <property type="molecule type" value="Genomic_DNA"/>
</dbReference>
<evidence type="ECO:0000313" key="2">
    <source>
        <dbReference type="Proteomes" id="UP001055587"/>
    </source>
</evidence>
<reference evidence="1" key="1">
    <citation type="submission" date="2021-06" db="EMBL/GenBank/DDBJ databases">
        <title>Four novel Curtobacterium phages isolated from Environmental samples.</title>
        <authorList>
            <person name="Alanin K.W.S."/>
            <person name="Djurhuus A.M."/>
            <person name="Olsen N.S."/>
            <person name="Carstens A.B."/>
            <person name="Nielsen T.K."/>
            <person name="Kot W."/>
            <person name="Hansen L.H."/>
        </authorList>
    </citation>
    <scope>NUCLEOTIDE SEQUENCE</scope>
</reference>
<proteinExistence type="predicted"/>